<dbReference type="KEGG" id="lpav:PLANPX_0557"/>
<dbReference type="EMBL" id="AP021861">
    <property type="protein sequence ID" value="BBO30945.1"/>
    <property type="molecule type" value="Genomic_DNA"/>
</dbReference>
<reference evidence="2" key="1">
    <citation type="submission" date="2019-10" db="EMBL/GenBank/DDBJ databases">
        <title>Lacipirellula parvula gen. nov., sp. nov., representing a lineage of planctomycetes widespread in freshwater anoxic habitats, and description of the family Lacipirellulaceae.</title>
        <authorList>
            <person name="Dedysh S.N."/>
            <person name="Kulichevskaya I.S."/>
            <person name="Beletsky A.V."/>
            <person name="Rakitin A.L."/>
            <person name="Mardanov A.V."/>
            <person name="Ivanova A.A."/>
            <person name="Saltykova V.X."/>
            <person name="Rijpstra W.I.C."/>
            <person name="Sinninghe Damste J.S."/>
            <person name="Ravin N.V."/>
        </authorList>
    </citation>
    <scope>NUCLEOTIDE SEQUENCE [LARGE SCALE GENOMIC DNA]</scope>
    <source>
        <strain evidence="2">PX69</strain>
    </source>
</reference>
<name>A0A5K7X3J6_9BACT</name>
<dbReference type="Proteomes" id="UP000326837">
    <property type="component" value="Chromosome"/>
</dbReference>
<accession>A0A5K7X3J6</accession>
<protein>
    <submittedName>
        <fullName evidence="1">Uncharacterized protein</fullName>
    </submittedName>
</protein>
<evidence type="ECO:0000313" key="1">
    <source>
        <dbReference type="EMBL" id="BBO30945.1"/>
    </source>
</evidence>
<keyword evidence="2" id="KW-1185">Reference proteome</keyword>
<gene>
    <name evidence="1" type="ORF">PLANPX_0557</name>
</gene>
<evidence type="ECO:0000313" key="2">
    <source>
        <dbReference type="Proteomes" id="UP000326837"/>
    </source>
</evidence>
<proteinExistence type="predicted"/>
<dbReference type="AlphaFoldDB" id="A0A5K7X3J6"/>
<sequence>MWRERVAAGPLSKELPADRTLAGGSISQIGVARQLYLDKWREIKGANRSEGARRDWSVASIGD</sequence>
<organism evidence="1 2">
    <name type="scientific">Lacipirellula parvula</name>
    <dbReference type="NCBI Taxonomy" id="2650471"/>
    <lineage>
        <taxon>Bacteria</taxon>
        <taxon>Pseudomonadati</taxon>
        <taxon>Planctomycetota</taxon>
        <taxon>Planctomycetia</taxon>
        <taxon>Pirellulales</taxon>
        <taxon>Lacipirellulaceae</taxon>
        <taxon>Lacipirellula</taxon>
    </lineage>
</organism>